<dbReference type="OrthoDB" id="3596450at2759"/>
<protein>
    <recommendedName>
        <fullName evidence="1">2EXR domain-containing protein</fullName>
    </recommendedName>
</protein>
<organism evidence="2 3">
    <name type="scientific">Fusarium flagelliforme</name>
    <dbReference type="NCBI Taxonomy" id="2675880"/>
    <lineage>
        <taxon>Eukaryota</taxon>
        <taxon>Fungi</taxon>
        <taxon>Dikarya</taxon>
        <taxon>Ascomycota</taxon>
        <taxon>Pezizomycotina</taxon>
        <taxon>Sordariomycetes</taxon>
        <taxon>Hypocreomycetidae</taxon>
        <taxon>Hypocreales</taxon>
        <taxon>Nectriaceae</taxon>
        <taxon>Fusarium</taxon>
        <taxon>Fusarium incarnatum-equiseti species complex</taxon>
    </lineage>
</organism>
<evidence type="ECO:0000259" key="1">
    <source>
        <dbReference type="Pfam" id="PF20150"/>
    </source>
</evidence>
<reference evidence="2 3" key="1">
    <citation type="journal article" date="2018" name="PLoS Pathog.">
        <title>Evolution of structural diversity of trichothecenes, a family of toxins produced by plant pathogenic and entomopathogenic fungi.</title>
        <authorList>
            <person name="Proctor R.H."/>
            <person name="McCormick S.P."/>
            <person name="Kim H.S."/>
            <person name="Cardoza R.E."/>
            <person name="Stanley A.M."/>
            <person name="Lindo L."/>
            <person name="Kelly A."/>
            <person name="Brown D.W."/>
            <person name="Lee T."/>
            <person name="Vaughan M.M."/>
            <person name="Alexander N.J."/>
            <person name="Busman M."/>
            <person name="Gutierrez S."/>
        </authorList>
    </citation>
    <scope>NUCLEOTIDE SEQUENCE [LARGE SCALE GENOMIC DNA]</scope>
    <source>
        <strain evidence="2 3">NRRL 13405</strain>
    </source>
</reference>
<dbReference type="EMBL" id="PXXK01000294">
    <property type="protein sequence ID" value="RFN46522.1"/>
    <property type="molecule type" value="Genomic_DNA"/>
</dbReference>
<evidence type="ECO:0000313" key="3">
    <source>
        <dbReference type="Proteomes" id="UP000265631"/>
    </source>
</evidence>
<sequence length="330" mass="38141">MASHFLRFPDLPPEIRDRIWELAIRSDQPGVHYFTISANESRTPSEDLPHGVIPGVRISGLTLSSPSWMVKSVDDIPLIGTKRKQEKISWFSLNPSTCMLDSGLWTACRESSIIIRNHYRWNQRQTVRRNTRLTQPLSMMPEMLRFRDGNSKDHYTMIRPYRDLFILQPDRWNFIWYGLRHHTLASRQGGEDGFVNLAIEYNPSWRESGPGMVQMAQRIIEAIVNTHAFPVWIIDYSIKKSHGHGHTIPGSEQNQDGIAVFYGQGRRFVQVDSRMDIVTERGNATSHYPCSESFVKDLEAAIYKQWEHYPLRGDKHMPSPTIGLLACEDY</sequence>
<gene>
    <name evidence="2" type="ORF">FIE12Z_9244</name>
</gene>
<accession>A0A395MF04</accession>
<comment type="caution">
    <text evidence="2">The sequence shown here is derived from an EMBL/GenBank/DDBJ whole genome shotgun (WGS) entry which is preliminary data.</text>
</comment>
<evidence type="ECO:0000313" key="2">
    <source>
        <dbReference type="EMBL" id="RFN46522.1"/>
    </source>
</evidence>
<dbReference type="InterPro" id="IPR045518">
    <property type="entry name" value="2EXR"/>
</dbReference>
<keyword evidence="3" id="KW-1185">Reference proteome</keyword>
<feature type="domain" description="2EXR" evidence="1">
    <location>
        <begin position="5"/>
        <end position="127"/>
    </location>
</feature>
<name>A0A395MF04_9HYPO</name>
<dbReference type="Proteomes" id="UP000265631">
    <property type="component" value="Unassembled WGS sequence"/>
</dbReference>
<dbReference type="Pfam" id="PF20150">
    <property type="entry name" value="2EXR"/>
    <property type="match status" value="1"/>
</dbReference>
<dbReference type="AlphaFoldDB" id="A0A395MF04"/>
<proteinExistence type="predicted"/>